<evidence type="ECO:0000256" key="1">
    <source>
        <dbReference type="SAM" id="Phobius"/>
    </source>
</evidence>
<name>F4QQG8_9CAUL</name>
<keyword evidence="1" id="KW-0472">Membrane</keyword>
<dbReference type="EMBL" id="GL883079">
    <property type="protein sequence ID" value="EGF90455.1"/>
    <property type="molecule type" value="Genomic_DNA"/>
</dbReference>
<evidence type="ECO:0000313" key="3">
    <source>
        <dbReference type="Proteomes" id="UP000006512"/>
    </source>
</evidence>
<accession>F4QQG8</accession>
<dbReference type="Proteomes" id="UP000006512">
    <property type="component" value="Unassembled WGS sequence"/>
</dbReference>
<dbReference type="HOGENOM" id="CLU_1700628_0_0_5"/>
<keyword evidence="1" id="KW-1133">Transmembrane helix</keyword>
<gene>
    <name evidence="2" type="ORF">ABI_34770</name>
</gene>
<evidence type="ECO:0000313" key="2">
    <source>
        <dbReference type="EMBL" id="EGF90455.1"/>
    </source>
</evidence>
<feature type="transmembrane region" description="Helical" evidence="1">
    <location>
        <begin position="121"/>
        <end position="139"/>
    </location>
</feature>
<reference evidence="3" key="1">
    <citation type="submission" date="2011-03" db="EMBL/GenBank/DDBJ databases">
        <title>Draft genome sequence of Brevundimonas diminuta.</title>
        <authorList>
            <person name="Brown P.J.B."/>
            <person name="Buechlein A."/>
            <person name="Hemmerich C."/>
            <person name="Brun Y.V."/>
        </authorList>
    </citation>
    <scope>NUCLEOTIDE SEQUENCE [LARGE SCALE GENOMIC DNA]</scope>
    <source>
        <strain evidence="3">C19</strain>
    </source>
</reference>
<feature type="transmembrane region" description="Helical" evidence="1">
    <location>
        <begin position="52"/>
        <end position="73"/>
    </location>
</feature>
<protein>
    <submittedName>
        <fullName evidence="2">Uncharacterized protein</fullName>
    </submittedName>
</protein>
<keyword evidence="1" id="KW-0812">Transmembrane</keyword>
<dbReference type="RefSeq" id="WP_006274259.1">
    <property type="nucleotide sequence ID" value="NZ_GL883079.1"/>
</dbReference>
<organism evidence="2 3">
    <name type="scientific">Asticcacaulis biprosthecium C19</name>
    <dbReference type="NCBI Taxonomy" id="715226"/>
    <lineage>
        <taxon>Bacteria</taxon>
        <taxon>Pseudomonadati</taxon>
        <taxon>Pseudomonadota</taxon>
        <taxon>Alphaproteobacteria</taxon>
        <taxon>Caulobacterales</taxon>
        <taxon>Caulobacteraceae</taxon>
        <taxon>Asticcacaulis</taxon>
    </lineage>
</organism>
<feature type="transmembrane region" description="Helical" evidence="1">
    <location>
        <begin position="28"/>
        <end position="46"/>
    </location>
</feature>
<proteinExistence type="predicted"/>
<dbReference type="AlphaFoldDB" id="F4QQG8"/>
<keyword evidence="3" id="KW-1185">Reference proteome</keyword>
<dbReference type="OrthoDB" id="7172355at2"/>
<sequence>MSEAFHIAEYTKLKEEILLKMKQVDDSFRFMLIAVAATMTWVVSNYKTFNDGMYVILFFVPLFISVSFTLYIVGLNKSVLWRTAYIRELERRYGDDSHGWESSPQHQRFAKHRTSYATARGLIYSLNVIALMFAGYMLIENTTVVEQVRALSGI</sequence>